<dbReference type="EMBL" id="ADGK01000044">
    <property type="protein sequence ID" value="EFE23952.1"/>
    <property type="molecule type" value="Genomic_DNA"/>
</dbReference>
<accession>D4F2Q9</accession>
<dbReference type="Proteomes" id="UP000003692">
    <property type="component" value="Unassembled WGS sequence"/>
</dbReference>
<reference evidence="1 2" key="1">
    <citation type="submission" date="2010-02" db="EMBL/GenBank/DDBJ databases">
        <authorList>
            <person name="Weinstock G."/>
            <person name="Sodergren E."/>
            <person name="Clifton S."/>
            <person name="Fulton L."/>
            <person name="Fulton B."/>
            <person name="Courtney L."/>
            <person name="Fronick C."/>
            <person name="Harrison M."/>
            <person name="Strong C."/>
            <person name="Farmer C."/>
            <person name="Delahaunty K."/>
            <person name="Markovic C."/>
            <person name="Hall O."/>
            <person name="Minx P."/>
            <person name="Tomlinson C."/>
            <person name="Mitreva M."/>
            <person name="Nelson J."/>
            <person name="Hou S."/>
            <person name="Wollam A."/>
            <person name="Pepin K.H."/>
            <person name="Johnson M."/>
            <person name="Bhonagiri V."/>
            <person name="Zhang X."/>
            <person name="Suruliraj S."/>
            <person name="Warren W."/>
            <person name="Chinwalla A."/>
            <person name="Mardis E.R."/>
            <person name="Wilson R.K."/>
        </authorList>
    </citation>
    <scope>NUCLEOTIDE SEQUENCE [LARGE SCALE GENOMIC DNA]</scope>
    <source>
        <strain evidence="1 2">ATCC 23685</strain>
    </source>
</reference>
<gene>
    <name evidence="1" type="ORF">EDWATA_01010</name>
</gene>
<dbReference type="HOGENOM" id="CLU_2297444_0_0_6"/>
<protein>
    <submittedName>
        <fullName evidence="1">Uncharacterized protein</fullName>
    </submittedName>
</protein>
<sequence length="100" mass="11407">RRAGQQGKLRVNRRDLKRRGRIIAATSRAGVSPRHARRAPLRVGNTRHYRLIWQANDRVSPPRERVGEMATITVSRSPLRLQLAVIKRQGLFILSARPPS</sequence>
<organism evidence="1 2">
    <name type="scientific">Edwardsiella tarda ATCC 23685</name>
    <dbReference type="NCBI Taxonomy" id="500638"/>
    <lineage>
        <taxon>Bacteria</taxon>
        <taxon>Pseudomonadati</taxon>
        <taxon>Pseudomonadota</taxon>
        <taxon>Gammaproteobacteria</taxon>
        <taxon>Enterobacterales</taxon>
        <taxon>Hafniaceae</taxon>
        <taxon>Edwardsiella</taxon>
    </lineage>
</organism>
<evidence type="ECO:0000313" key="1">
    <source>
        <dbReference type="EMBL" id="EFE23952.1"/>
    </source>
</evidence>
<proteinExistence type="predicted"/>
<name>D4F2Q9_EDWTA</name>
<comment type="caution">
    <text evidence="1">The sequence shown here is derived from an EMBL/GenBank/DDBJ whole genome shotgun (WGS) entry which is preliminary data.</text>
</comment>
<dbReference type="AlphaFoldDB" id="D4F2Q9"/>
<feature type="non-terminal residue" evidence="1">
    <location>
        <position position="1"/>
    </location>
</feature>
<evidence type="ECO:0000313" key="2">
    <source>
        <dbReference type="Proteomes" id="UP000003692"/>
    </source>
</evidence>